<evidence type="ECO:0000256" key="4">
    <source>
        <dbReference type="ARBA" id="ARBA00022701"/>
    </source>
</evidence>
<dbReference type="Gene3D" id="3.30.740.10">
    <property type="entry name" value="Protein Inhibitor Of Neuronal Nitric Oxide Synthase"/>
    <property type="match status" value="1"/>
</dbReference>
<keyword evidence="6" id="KW-0505">Motor protein</keyword>
<evidence type="ECO:0000256" key="1">
    <source>
        <dbReference type="ARBA" id="ARBA00004245"/>
    </source>
</evidence>
<evidence type="ECO:0000256" key="2">
    <source>
        <dbReference type="ARBA" id="ARBA00010156"/>
    </source>
</evidence>
<comment type="caution">
    <text evidence="8">The sequence shown here is derived from an EMBL/GenBank/DDBJ whole genome shotgun (WGS) entry which is preliminary data.</text>
</comment>
<dbReference type="Proteomes" id="UP001651158">
    <property type="component" value="Unassembled WGS sequence"/>
</dbReference>
<evidence type="ECO:0000313" key="8">
    <source>
        <dbReference type="EMBL" id="KAL5110571.1"/>
    </source>
</evidence>
<name>A0ABR4QLQ9_9CEST</name>
<gene>
    <name evidence="8" type="ORF">TcWFU_006807</name>
</gene>
<keyword evidence="5" id="KW-0243">Dynein</keyword>
<dbReference type="SUPFAM" id="SSF54648">
    <property type="entry name" value="DLC"/>
    <property type="match status" value="1"/>
</dbReference>
<keyword evidence="7" id="KW-0206">Cytoskeleton</keyword>
<reference evidence="8 9" key="1">
    <citation type="journal article" date="2022" name="Front. Cell. Infect. Microbiol.">
        <title>The Genomes of Two Strains of Taenia crassiceps the Animal Model for the Study of Human Cysticercosis.</title>
        <authorList>
            <person name="Bobes R.J."/>
            <person name="Estrada K."/>
            <person name="Rios-Valencia D.G."/>
            <person name="Calderon-Gallegos A."/>
            <person name="de la Torre P."/>
            <person name="Carrero J.C."/>
            <person name="Sanchez-Flores A."/>
            <person name="Laclette J.P."/>
        </authorList>
    </citation>
    <scope>NUCLEOTIDE SEQUENCE [LARGE SCALE GENOMIC DNA]</scope>
    <source>
        <strain evidence="8">WFUcys</strain>
    </source>
</reference>
<dbReference type="CDD" id="cd21452">
    <property type="entry name" value="DLC-like_DYNLL1_DYNLL2"/>
    <property type="match status" value="1"/>
</dbReference>
<keyword evidence="3" id="KW-0963">Cytoplasm</keyword>
<dbReference type="PROSITE" id="PS01239">
    <property type="entry name" value="DYNEIN_LIGHT_1"/>
    <property type="match status" value="1"/>
</dbReference>
<protein>
    <submittedName>
        <fullName evidence="8">Dynein light chain 1 cytoplasmic</fullName>
    </submittedName>
</protein>
<evidence type="ECO:0000256" key="7">
    <source>
        <dbReference type="ARBA" id="ARBA00023212"/>
    </source>
</evidence>
<proteinExistence type="inferred from homology"/>
<evidence type="ECO:0000256" key="3">
    <source>
        <dbReference type="ARBA" id="ARBA00022490"/>
    </source>
</evidence>
<dbReference type="PANTHER" id="PTHR11886">
    <property type="entry name" value="DYNEIN LIGHT CHAIN"/>
    <property type="match status" value="1"/>
</dbReference>
<dbReference type="Pfam" id="PF01221">
    <property type="entry name" value="Dynein_light"/>
    <property type="match status" value="1"/>
</dbReference>
<dbReference type="SMART" id="SM01375">
    <property type="entry name" value="Dynein_light"/>
    <property type="match status" value="1"/>
</dbReference>
<dbReference type="PANTHER" id="PTHR11886:SF35">
    <property type="entry name" value="DYNEIN LIGHT CHAIN"/>
    <property type="match status" value="1"/>
</dbReference>
<evidence type="ECO:0000256" key="6">
    <source>
        <dbReference type="ARBA" id="ARBA00023175"/>
    </source>
</evidence>
<dbReference type="InterPro" id="IPR001372">
    <property type="entry name" value="Dynein_light_chain_typ-1/2"/>
</dbReference>
<evidence type="ECO:0000256" key="5">
    <source>
        <dbReference type="ARBA" id="ARBA00023017"/>
    </source>
</evidence>
<sequence>MTERKAVIKNADMSEEMQQDAVAVAGQALEKFNIEKDIAAYIKKEFDKKHSPTWHCIVGRNFGSYVTHETQHFIYFYLGQVAILLFNSPHTCSRPSSCAHMHEFTIPLFQIELDVTAGLFFVATMTRIGETYLATANHSNALLDLAGNSCLALDVRLNRAPEVGWRMTRDSSGAGCRGADAWMWAAHECRVYVRWSS</sequence>
<keyword evidence="4" id="KW-0493">Microtubule</keyword>
<dbReference type="InterPro" id="IPR019763">
    <property type="entry name" value="Dynein_light_1/2_CS"/>
</dbReference>
<dbReference type="EMBL" id="JAKROA010000002">
    <property type="protein sequence ID" value="KAL5110571.1"/>
    <property type="molecule type" value="Genomic_DNA"/>
</dbReference>
<comment type="subcellular location">
    <subcellularLocation>
        <location evidence="1">Cytoplasm</location>
        <location evidence="1">Cytoskeleton</location>
    </subcellularLocation>
</comment>
<keyword evidence="9" id="KW-1185">Reference proteome</keyword>
<evidence type="ECO:0000313" key="9">
    <source>
        <dbReference type="Proteomes" id="UP001651158"/>
    </source>
</evidence>
<organism evidence="8 9">
    <name type="scientific">Taenia crassiceps</name>
    <dbReference type="NCBI Taxonomy" id="6207"/>
    <lineage>
        <taxon>Eukaryota</taxon>
        <taxon>Metazoa</taxon>
        <taxon>Spiralia</taxon>
        <taxon>Lophotrochozoa</taxon>
        <taxon>Platyhelminthes</taxon>
        <taxon>Cestoda</taxon>
        <taxon>Eucestoda</taxon>
        <taxon>Cyclophyllidea</taxon>
        <taxon>Taeniidae</taxon>
        <taxon>Taenia</taxon>
    </lineage>
</organism>
<comment type="similarity">
    <text evidence="2">Belongs to the dynein light chain family.</text>
</comment>
<dbReference type="InterPro" id="IPR037177">
    <property type="entry name" value="DLC_sf"/>
</dbReference>
<accession>A0ABR4QLQ9</accession>